<gene>
    <name evidence="2" type="ordered locus">TERTU_1166</name>
</gene>
<dbReference type="RefSeq" id="WP_015816791.1">
    <property type="nucleotide sequence ID" value="NC_012997.1"/>
</dbReference>
<dbReference type="OrthoDB" id="9180266at2"/>
<protein>
    <recommendedName>
        <fullName evidence="4">Nitrate/nitrite sensing protein domain-containing protein</fullName>
    </recommendedName>
</protein>
<sequence length="274" mass="31661">MFESFLFAAILIGSVLALSFLTLVFSMRDQRRRRLLLGIQLLQAGRVLLTHIQQHRGQSIARHAGISSSLQQLDILRHQVVIDMRHMSGLDEWLADNEDWQGITRHWASLSARGRELRPEDSFSQHSRLIVALIELFESIARHHGLANSQRYLDTWSNWRDYLKLGEVVGQCRALGVQVFTSVHRDERSRQVNLLNTHLSALEQMLQSSGFVDQLSEKEQTQMLRFVTNLRAQLAMPEPNLSVMGYYQEATDAIEIVYQRFDSEMRTLHRRLVG</sequence>
<dbReference type="HOGENOM" id="CLU_085965_0_0_6"/>
<keyword evidence="1" id="KW-1133">Transmembrane helix</keyword>
<dbReference type="AlphaFoldDB" id="C5BR80"/>
<evidence type="ECO:0000313" key="2">
    <source>
        <dbReference type="EMBL" id="ACR10679.1"/>
    </source>
</evidence>
<keyword evidence="3" id="KW-1185">Reference proteome</keyword>
<accession>C5BR80</accession>
<name>C5BR80_TERTT</name>
<keyword evidence="1" id="KW-0472">Membrane</keyword>
<keyword evidence="1" id="KW-0812">Transmembrane</keyword>
<evidence type="ECO:0000256" key="1">
    <source>
        <dbReference type="SAM" id="Phobius"/>
    </source>
</evidence>
<dbReference type="EMBL" id="CP001614">
    <property type="protein sequence ID" value="ACR10679.1"/>
    <property type="molecule type" value="Genomic_DNA"/>
</dbReference>
<evidence type="ECO:0008006" key="4">
    <source>
        <dbReference type="Google" id="ProtNLM"/>
    </source>
</evidence>
<evidence type="ECO:0000313" key="3">
    <source>
        <dbReference type="Proteomes" id="UP000009080"/>
    </source>
</evidence>
<dbReference type="eggNOG" id="COG2202">
    <property type="taxonomic scope" value="Bacteria"/>
</dbReference>
<reference evidence="2 3" key="1">
    <citation type="journal article" date="2009" name="PLoS ONE">
        <title>The complete genome of Teredinibacter turnerae T7901: an intracellular endosymbiont of marine wood-boring bivalves (shipworms).</title>
        <authorList>
            <person name="Yang J.C."/>
            <person name="Madupu R."/>
            <person name="Durkin A.S."/>
            <person name="Ekborg N.A."/>
            <person name="Pedamallu C.S."/>
            <person name="Hostetler J.B."/>
            <person name="Radune D."/>
            <person name="Toms B.S."/>
            <person name="Henrissat B."/>
            <person name="Coutinho P.M."/>
            <person name="Schwarz S."/>
            <person name="Field L."/>
            <person name="Trindade-Silva A.E."/>
            <person name="Soares C.A.G."/>
            <person name="Elshahawi S."/>
            <person name="Hanora A."/>
            <person name="Schmidt E.W."/>
            <person name="Haygood M.G."/>
            <person name="Posfai J."/>
            <person name="Benner J."/>
            <person name="Madinger C."/>
            <person name="Nove J."/>
            <person name="Anton B."/>
            <person name="Chaudhary K."/>
            <person name="Foster J."/>
            <person name="Holman A."/>
            <person name="Kumar S."/>
            <person name="Lessard P.A."/>
            <person name="Luyten Y.A."/>
            <person name="Slatko B."/>
            <person name="Wood N."/>
            <person name="Wu B."/>
            <person name="Teplitski M."/>
            <person name="Mougous J.D."/>
            <person name="Ward N."/>
            <person name="Eisen J.A."/>
            <person name="Badger J.H."/>
            <person name="Distel D.L."/>
        </authorList>
    </citation>
    <scope>NUCLEOTIDE SEQUENCE [LARGE SCALE GENOMIC DNA]</scope>
    <source>
        <strain evidence="3">ATCC 39867 / T7901</strain>
    </source>
</reference>
<dbReference type="KEGG" id="ttu:TERTU_1166"/>
<dbReference type="Proteomes" id="UP000009080">
    <property type="component" value="Chromosome"/>
</dbReference>
<organism evidence="2 3">
    <name type="scientific">Teredinibacter turnerae (strain ATCC 39867 / T7901)</name>
    <dbReference type="NCBI Taxonomy" id="377629"/>
    <lineage>
        <taxon>Bacteria</taxon>
        <taxon>Pseudomonadati</taxon>
        <taxon>Pseudomonadota</taxon>
        <taxon>Gammaproteobacteria</taxon>
        <taxon>Cellvibrionales</taxon>
        <taxon>Cellvibrionaceae</taxon>
        <taxon>Teredinibacter</taxon>
    </lineage>
</organism>
<proteinExistence type="predicted"/>
<dbReference type="STRING" id="377629.TERTU_1166"/>
<feature type="transmembrane region" description="Helical" evidence="1">
    <location>
        <begin position="6"/>
        <end position="25"/>
    </location>
</feature>